<evidence type="ECO:0008006" key="3">
    <source>
        <dbReference type="Google" id="ProtNLM"/>
    </source>
</evidence>
<organism evidence="1 2">
    <name type="scientific">Propionispira arboris</name>
    <dbReference type="NCBI Taxonomy" id="84035"/>
    <lineage>
        <taxon>Bacteria</taxon>
        <taxon>Bacillati</taxon>
        <taxon>Bacillota</taxon>
        <taxon>Negativicutes</taxon>
        <taxon>Selenomonadales</taxon>
        <taxon>Selenomonadaceae</taxon>
        <taxon>Propionispira</taxon>
    </lineage>
</organism>
<name>A0A1H7CJ56_9FIRM</name>
<dbReference type="AlphaFoldDB" id="A0A1H7CJ56"/>
<dbReference type="InterPro" id="IPR025460">
    <property type="entry name" value="DUF4280"/>
</dbReference>
<dbReference type="Pfam" id="PF14107">
    <property type="entry name" value="DUF4280"/>
    <property type="match status" value="1"/>
</dbReference>
<reference evidence="1 2" key="1">
    <citation type="submission" date="2016-10" db="EMBL/GenBank/DDBJ databases">
        <authorList>
            <person name="de Groot N.N."/>
        </authorList>
    </citation>
    <scope>NUCLEOTIDE SEQUENCE [LARGE SCALE GENOMIC DNA]</scope>
    <source>
        <strain evidence="1 2">DSM 2179</strain>
    </source>
</reference>
<dbReference type="Proteomes" id="UP000199662">
    <property type="component" value="Unassembled WGS sequence"/>
</dbReference>
<sequence length="108" mass="11807">MDTKYVVRGATVKCNKGRDTSRLNLPKSHGFYVNEKAVLNDHDRVENSNVMPFGHCSIADRCNLFLAPKWEKAKETTLVKGRPALLATSTLSCAVGGVITIVDDGQQS</sequence>
<dbReference type="EMBL" id="FNZK01000022">
    <property type="protein sequence ID" value="SEJ89294.1"/>
    <property type="molecule type" value="Genomic_DNA"/>
</dbReference>
<evidence type="ECO:0000313" key="1">
    <source>
        <dbReference type="EMBL" id="SEJ89294.1"/>
    </source>
</evidence>
<protein>
    <recommendedName>
        <fullName evidence="3">DUF4280 domain-containing protein</fullName>
    </recommendedName>
</protein>
<dbReference type="STRING" id="84035.SAMN05660742_12234"/>
<keyword evidence="2" id="KW-1185">Reference proteome</keyword>
<gene>
    <name evidence="1" type="ORF">SAMN05660742_12234</name>
</gene>
<evidence type="ECO:0000313" key="2">
    <source>
        <dbReference type="Proteomes" id="UP000199662"/>
    </source>
</evidence>
<accession>A0A1H7CJ56</accession>
<proteinExistence type="predicted"/>